<dbReference type="PANTHER" id="PTHR34322:SF2">
    <property type="entry name" value="TRANSPOSASE IS200-LIKE DOMAIN-CONTAINING PROTEIN"/>
    <property type="match status" value="1"/>
</dbReference>
<accession>X1DJN8</accession>
<dbReference type="GO" id="GO:0003677">
    <property type="term" value="F:DNA binding"/>
    <property type="evidence" value="ECO:0007669"/>
    <property type="project" value="InterPro"/>
</dbReference>
<dbReference type="PANTHER" id="PTHR34322">
    <property type="entry name" value="TRANSPOSASE, Y1_TNP DOMAIN-CONTAINING"/>
    <property type="match status" value="1"/>
</dbReference>
<proteinExistence type="predicted"/>
<reference evidence="2" key="1">
    <citation type="journal article" date="2014" name="Front. Microbiol.">
        <title>High frequency of phylogenetically diverse reductive dehalogenase-homologous genes in deep subseafloor sedimentary metagenomes.</title>
        <authorList>
            <person name="Kawai M."/>
            <person name="Futagami T."/>
            <person name="Toyoda A."/>
            <person name="Takaki Y."/>
            <person name="Nishi S."/>
            <person name="Hori S."/>
            <person name="Arai W."/>
            <person name="Tsubouchi T."/>
            <person name="Morono Y."/>
            <person name="Uchiyama I."/>
            <person name="Ito T."/>
            <person name="Fujiyama A."/>
            <person name="Inagaki F."/>
            <person name="Takami H."/>
        </authorList>
    </citation>
    <scope>NUCLEOTIDE SEQUENCE</scope>
    <source>
        <strain evidence="2">Expedition CK06-06</strain>
    </source>
</reference>
<dbReference type="SUPFAM" id="SSF143422">
    <property type="entry name" value="Transposase IS200-like"/>
    <property type="match status" value="1"/>
</dbReference>
<evidence type="ECO:0000259" key="1">
    <source>
        <dbReference type="SMART" id="SM01321"/>
    </source>
</evidence>
<evidence type="ECO:0000313" key="2">
    <source>
        <dbReference type="EMBL" id="GAH20417.1"/>
    </source>
</evidence>
<dbReference type="GO" id="GO:0006313">
    <property type="term" value="P:DNA transposition"/>
    <property type="evidence" value="ECO:0007669"/>
    <property type="project" value="InterPro"/>
</dbReference>
<organism evidence="2">
    <name type="scientific">marine sediment metagenome</name>
    <dbReference type="NCBI Taxonomy" id="412755"/>
    <lineage>
        <taxon>unclassified sequences</taxon>
        <taxon>metagenomes</taxon>
        <taxon>ecological metagenomes</taxon>
    </lineage>
</organism>
<dbReference type="GO" id="GO:0004803">
    <property type="term" value="F:transposase activity"/>
    <property type="evidence" value="ECO:0007669"/>
    <property type="project" value="InterPro"/>
</dbReference>
<dbReference type="Gene3D" id="3.30.70.1290">
    <property type="entry name" value="Transposase IS200-like"/>
    <property type="match status" value="1"/>
</dbReference>
<protein>
    <recommendedName>
        <fullName evidence="1">Transposase IS200-like domain-containing protein</fullName>
    </recommendedName>
</protein>
<sequence length="294" mass="35082">MPRIKRIYLEEGIFHILARGNNKQWLFEDKSDFKYYLDILKRLKKEQPFLLYHYILMNNHVHLLIETNQKTELSKLMKRINLLYYNHYRRKYNYAGHFWQDRFKSILVSKDEYLLACGLYIERNPIRAGLVKIAEDYPYSSFKYYAYGDSDGLIDRDPFYDNLGKEIEIEKIDVSKEQYYLPRLDFFLKGGIRVTGRIFTDLKEKGLIYSFESSEEIEISLFFDLKDVCLLRFDSYKIDTKKIIKRDKWLGNPLINIFSSGVSLALAFDGDKDFEVDDFKGKQTLNLKISCQNK</sequence>
<dbReference type="Pfam" id="PF01797">
    <property type="entry name" value="Y1_Tnp"/>
    <property type="match status" value="1"/>
</dbReference>
<dbReference type="SMART" id="SM01321">
    <property type="entry name" value="Y1_Tnp"/>
    <property type="match status" value="1"/>
</dbReference>
<feature type="non-terminal residue" evidence="2">
    <location>
        <position position="294"/>
    </location>
</feature>
<dbReference type="InterPro" id="IPR002686">
    <property type="entry name" value="Transposase_17"/>
</dbReference>
<gene>
    <name evidence="2" type="ORF">S03H2_06882</name>
</gene>
<dbReference type="AlphaFoldDB" id="X1DJN8"/>
<dbReference type="InterPro" id="IPR036515">
    <property type="entry name" value="Transposase_17_sf"/>
</dbReference>
<feature type="domain" description="Transposase IS200-like" evidence="1">
    <location>
        <begin position="9"/>
        <end position="124"/>
    </location>
</feature>
<comment type="caution">
    <text evidence="2">The sequence shown here is derived from an EMBL/GenBank/DDBJ whole genome shotgun (WGS) entry which is preliminary data.</text>
</comment>
<dbReference type="EMBL" id="BARU01003092">
    <property type="protein sequence ID" value="GAH20417.1"/>
    <property type="molecule type" value="Genomic_DNA"/>
</dbReference>
<name>X1DJN8_9ZZZZ</name>